<evidence type="ECO:0000256" key="15">
    <source>
        <dbReference type="ARBA" id="ARBA00023136"/>
    </source>
</evidence>
<comment type="catalytic activity">
    <reaction evidence="1">
        <text>S-ubiquitinyl-[E2 ubiquitin-conjugating enzyme]-L-cysteine + [acceptor protein]-L-lysine = [E2 ubiquitin-conjugating enzyme]-L-cysteine + N(6)-ubiquitinyl-[acceptor protein]-L-lysine.</text>
        <dbReference type="EC" id="2.3.2.27"/>
    </reaction>
</comment>
<keyword evidence="16" id="KW-0576">Peroxisome</keyword>
<comment type="caution">
    <text evidence="20">The sequence shown here is derived from an EMBL/GenBank/DDBJ whole genome shotgun (WGS) entry which is preliminary data.</text>
</comment>
<evidence type="ECO:0000313" key="21">
    <source>
        <dbReference type="Proteomes" id="UP001487740"/>
    </source>
</evidence>
<evidence type="ECO:0000256" key="10">
    <source>
        <dbReference type="ARBA" id="ARBA00022771"/>
    </source>
</evidence>
<feature type="region of interest" description="Disordered" evidence="17">
    <location>
        <begin position="261"/>
        <end position="319"/>
    </location>
</feature>
<evidence type="ECO:0000256" key="2">
    <source>
        <dbReference type="ARBA" id="ARBA00004585"/>
    </source>
</evidence>
<dbReference type="GO" id="GO:0008270">
    <property type="term" value="F:zinc ion binding"/>
    <property type="evidence" value="ECO:0007669"/>
    <property type="project" value="UniProtKB-KW"/>
</dbReference>
<comment type="subcellular location">
    <subcellularLocation>
        <location evidence="2">Peroxisome membrane</location>
        <topology evidence="2">Multi-pass membrane protein</topology>
    </subcellularLocation>
</comment>
<keyword evidence="6" id="KW-0813">Transport</keyword>
<dbReference type="InterPro" id="IPR025654">
    <property type="entry name" value="PEX2/10"/>
</dbReference>
<comment type="pathway">
    <text evidence="3">Protein modification; protein ubiquitination.</text>
</comment>
<protein>
    <recommendedName>
        <fullName evidence="5">RING-type E3 ubiquitin transferase</fullName>
        <ecNumber evidence="5">2.3.2.27</ecNumber>
    </recommendedName>
</protein>
<keyword evidence="14 18" id="KW-1133">Transmembrane helix</keyword>
<evidence type="ECO:0000256" key="17">
    <source>
        <dbReference type="SAM" id="MobiDB-lite"/>
    </source>
</evidence>
<name>A0AAW0URL6_SCYPA</name>
<dbReference type="GO" id="GO:0005778">
    <property type="term" value="C:peroxisomal membrane"/>
    <property type="evidence" value="ECO:0007669"/>
    <property type="project" value="UniProtKB-SubCell"/>
</dbReference>
<evidence type="ECO:0000256" key="12">
    <source>
        <dbReference type="ARBA" id="ARBA00022833"/>
    </source>
</evidence>
<keyword evidence="8 18" id="KW-0812">Transmembrane</keyword>
<evidence type="ECO:0000256" key="18">
    <source>
        <dbReference type="SAM" id="Phobius"/>
    </source>
</evidence>
<sequence>MNTAIKCIFIVSSQMPFQVAGAAEVLRATQKDENFLDYLKSCISEIVQRTAGTRVWLDIHKNAEVICELAYYGLTTLCLRQTLGEEYTGILQVDSSRRKLPSVWQRVAMVILQCFGPEIIRTLLTRFEESLKTGSLSTYLRPELKNILLKQIPVLRYSVTILHRIHLATFYWSGSFYHISKRIAGINYVLTREWLGDSSAGKSFRILGIVLLTHILLTVLYSSYTYFFTKSAQESTPPSAKYYIEHSKQCSLCLDERKHSSITPSHHAQPDSPRPHQDEHVIENNIYEPFDDPTNDAPQTFQNELYESFSGHAGRRHDS</sequence>
<keyword evidence="10" id="KW-0863">Zinc-finger</keyword>
<dbReference type="InterPro" id="IPR006845">
    <property type="entry name" value="Pex_N"/>
</dbReference>
<reference evidence="20 21" key="1">
    <citation type="submission" date="2023-03" db="EMBL/GenBank/DDBJ databases">
        <title>High-quality genome of Scylla paramamosain provides insights in environmental adaptation.</title>
        <authorList>
            <person name="Zhang L."/>
        </authorList>
    </citation>
    <scope>NUCLEOTIDE SEQUENCE [LARGE SCALE GENOMIC DNA]</scope>
    <source>
        <strain evidence="20">LZ_2023a</strain>
        <tissue evidence="20">Muscle</tissue>
    </source>
</reference>
<evidence type="ECO:0000256" key="5">
    <source>
        <dbReference type="ARBA" id="ARBA00012483"/>
    </source>
</evidence>
<dbReference type="EC" id="2.3.2.27" evidence="5"/>
<proteinExistence type="inferred from homology"/>
<evidence type="ECO:0000256" key="9">
    <source>
        <dbReference type="ARBA" id="ARBA00022723"/>
    </source>
</evidence>
<dbReference type="PANTHER" id="PTHR23350">
    <property type="entry name" value="PEROXISOME ASSEMBLY PROTEIN 10"/>
    <property type="match status" value="1"/>
</dbReference>
<evidence type="ECO:0000259" key="19">
    <source>
        <dbReference type="Pfam" id="PF04757"/>
    </source>
</evidence>
<evidence type="ECO:0000256" key="13">
    <source>
        <dbReference type="ARBA" id="ARBA00022927"/>
    </source>
</evidence>
<evidence type="ECO:0000256" key="16">
    <source>
        <dbReference type="ARBA" id="ARBA00023140"/>
    </source>
</evidence>
<feature type="transmembrane region" description="Helical" evidence="18">
    <location>
        <begin position="206"/>
        <end position="227"/>
    </location>
</feature>
<keyword evidence="11" id="KW-0833">Ubl conjugation pathway</keyword>
<keyword evidence="15 18" id="KW-0472">Membrane</keyword>
<evidence type="ECO:0000256" key="1">
    <source>
        <dbReference type="ARBA" id="ARBA00000900"/>
    </source>
</evidence>
<comment type="similarity">
    <text evidence="4">Belongs to the pex2/pex10/pex12 family.</text>
</comment>
<evidence type="ECO:0000313" key="20">
    <source>
        <dbReference type="EMBL" id="KAK8402324.1"/>
    </source>
</evidence>
<keyword evidence="13" id="KW-0653">Protein transport</keyword>
<evidence type="ECO:0000256" key="3">
    <source>
        <dbReference type="ARBA" id="ARBA00004906"/>
    </source>
</evidence>
<dbReference type="AlphaFoldDB" id="A0AAW0URL6"/>
<dbReference type="GO" id="GO:0016558">
    <property type="term" value="P:protein import into peroxisome matrix"/>
    <property type="evidence" value="ECO:0007669"/>
    <property type="project" value="InterPro"/>
</dbReference>
<evidence type="ECO:0000256" key="4">
    <source>
        <dbReference type="ARBA" id="ARBA00008704"/>
    </source>
</evidence>
<evidence type="ECO:0000256" key="8">
    <source>
        <dbReference type="ARBA" id="ARBA00022692"/>
    </source>
</evidence>
<gene>
    <name evidence="20" type="ORF">O3P69_000620</name>
</gene>
<keyword evidence="9" id="KW-0479">Metal-binding</keyword>
<dbReference type="EMBL" id="JARAKH010000007">
    <property type="protein sequence ID" value="KAK8402324.1"/>
    <property type="molecule type" value="Genomic_DNA"/>
</dbReference>
<feature type="compositionally biased region" description="Basic and acidic residues" evidence="17">
    <location>
        <begin position="273"/>
        <end position="282"/>
    </location>
</feature>
<evidence type="ECO:0000256" key="6">
    <source>
        <dbReference type="ARBA" id="ARBA00022448"/>
    </source>
</evidence>
<evidence type="ECO:0000256" key="7">
    <source>
        <dbReference type="ARBA" id="ARBA00022679"/>
    </source>
</evidence>
<keyword evidence="7" id="KW-0808">Transferase</keyword>
<dbReference type="Proteomes" id="UP001487740">
    <property type="component" value="Unassembled WGS sequence"/>
</dbReference>
<organism evidence="20 21">
    <name type="scientific">Scylla paramamosain</name>
    <name type="common">Mud crab</name>
    <dbReference type="NCBI Taxonomy" id="85552"/>
    <lineage>
        <taxon>Eukaryota</taxon>
        <taxon>Metazoa</taxon>
        <taxon>Ecdysozoa</taxon>
        <taxon>Arthropoda</taxon>
        <taxon>Crustacea</taxon>
        <taxon>Multicrustacea</taxon>
        <taxon>Malacostraca</taxon>
        <taxon>Eumalacostraca</taxon>
        <taxon>Eucarida</taxon>
        <taxon>Decapoda</taxon>
        <taxon>Pleocyemata</taxon>
        <taxon>Brachyura</taxon>
        <taxon>Eubrachyura</taxon>
        <taxon>Portunoidea</taxon>
        <taxon>Portunidae</taxon>
        <taxon>Portuninae</taxon>
        <taxon>Scylla</taxon>
    </lineage>
</organism>
<keyword evidence="12" id="KW-0862">Zinc</keyword>
<dbReference type="GO" id="GO:0061630">
    <property type="term" value="F:ubiquitin protein ligase activity"/>
    <property type="evidence" value="ECO:0007669"/>
    <property type="project" value="UniProtKB-EC"/>
</dbReference>
<dbReference type="Pfam" id="PF04757">
    <property type="entry name" value="Pex2_Pex12"/>
    <property type="match status" value="1"/>
</dbReference>
<evidence type="ECO:0000256" key="11">
    <source>
        <dbReference type="ARBA" id="ARBA00022786"/>
    </source>
</evidence>
<evidence type="ECO:0000256" key="14">
    <source>
        <dbReference type="ARBA" id="ARBA00022989"/>
    </source>
</evidence>
<feature type="compositionally biased region" description="Polar residues" evidence="17">
    <location>
        <begin position="296"/>
        <end position="305"/>
    </location>
</feature>
<dbReference type="PANTHER" id="PTHR23350:SF0">
    <property type="entry name" value="PEROXISOME BIOGENESIS FACTOR 10"/>
    <property type="match status" value="1"/>
</dbReference>
<accession>A0AAW0URL6</accession>
<keyword evidence="21" id="KW-1185">Reference proteome</keyword>
<feature type="domain" description="Pex N-terminal" evidence="19">
    <location>
        <begin position="32"/>
        <end position="218"/>
    </location>
</feature>